<dbReference type="PROSITE" id="PS00375">
    <property type="entry name" value="UDPGT"/>
    <property type="match status" value="1"/>
</dbReference>
<feature type="signal peptide" evidence="5">
    <location>
        <begin position="1"/>
        <end position="19"/>
    </location>
</feature>
<comment type="caution">
    <text evidence="6">The sequence shown here is derived from an EMBL/GenBank/DDBJ whole genome shotgun (WGS) entry which is preliminary data.</text>
</comment>
<dbReference type="SUPFAM" id="SSF53756">
    <property type="entry name" value="UDP-Glycosyltransferase/glycogen phosphorylase"/>
    <property type="match status" value="1"/>
</dbReference>
<keyword evidence="5" id="KW-1133">Transmembrane helix</keyword>
<sequence length="517" mass="59054">MCLVYVILTFAVLLDVGSCAKILGIVPTPSYSHQVVFLSLFKELSLRGHQLTVLTTDPMNDPKLVNLTEIDLHFSYKIWNERIMKNALNFNDDPIGSIIDFYESTIEIQDEQLRHSSVRALIEGDEKFDLIIIEAIMPAMFGFVAKFKCPYIAMLSLEAPSSDWYAAMGSPTHPVLYSDGIYPFDDRLTFVERFLVTLGTPLFQIFANYICSLQEHLIKNHFGTDSPPAKYLIRNADMLFVNTDPIFHRVRPLVPTVLQIGGGSHMNPQKPLPQDLQAALDNATKGFIYFSLGTNVKSKDIPLKLRNIILETFSELPYTILWKFEDEKLPNKPNNVIVSPWLPQQDVLRHSNIKLFITQGGLQSLEEAIYSGVPMVGMPFFGDQPANVKRMEIKGVSLTVNYATLTKEEFKGKILEVIQLPRYRNRVRELANLAQDQPMTGLERAVWWSEYVIRHKGAGHLRSPLLDIPWYQYLLLDVLAVLLGTFLVILYILYVLARFLVRLLLKYKRNNVEKKTK</sequence>
<dbReference type="GO" id="GO:0016020">
    <property type="term" value="C:membrane"/>
    <property type="evidence" value="ECO:0007669"/>
    <property type="project" value="UniProtKB-SubCell"/>
</dbReference>
<comment type="catalytic activity">
    <reaction evidence="5">
        <text>glucuronate acceptor + UDP-alpha-D-glucuronate = acceptor beta-D-glucuronoside + UDP + H(+)</text>
        <dbReference type="Rhea" id="RHEA:21032"/>
        <dbReference type="ChEBI" id="CHEBI:15378"/>
        <dbReference type="ChEBI" id="CHEBI:58052"/>
        <dbReference type="ChEBI" id="CHEBI:58223"/>
        <dbReference type="ChEBI" id="CHEBI:132367"/>
        <dbReference type="ChEBI" id="CHEBI:132368"/>
        <dbReference type="EC" id="2.4.1.17"/>
    </reaction>
</comment>
<evidence type="ECO:0000313" key="6">
    <source>
        <dbReference type="EMBL" id="KAK5640109.1"/>
    </source>
</evidence>
<evidence type="ECO:0000256" key="1">
    <source>
        <dbReference type="ARBA" id="ARBA00009995"/>
    </source>
</evidence>
<evidence type="ECO:0000256" key="3">
    <source>
        <dbReference type="ARBA" id="ARBA00022679"/>
    </source>
</evidence>
<dbReference type="InterPro" id="IPR035595">
    <property type="entry name" value="UDP_glycos_trans_CS"/>
</dbReference>
<comment type="subcellular location">
    <subcellularLocation>
        <location evidence="5">Membrane</location>
        <topology evidence="5">Single-pass membrane protein</topology>
    </subcellularLocation>
</comment>
<feature type="chain" id="PRO_5042666340" description="UDP-glucuronosyltransferase" evidence="5">
    <location>
        <begin position="20"/>
        <end position="517"/>
    </location>
</feature>
<keyword evidence="5" id="KW-0732">Signal</keyword>
<keyword evidence="2 4" id="KW-0328">Glycosyltransferase</keyword>
<protein>
    <recommendedName>
        <fullName evidence="5">UDP-glucuronosyltransferase</fullName>
        <ecNumber evidence="5">2.4.1.17</ecNumber>
    </recommendedName>
</protein>
<comment type="similarity">
    <text evidence="1 4">Belongs to the UDP-glycosyltransferase family.</text>
</comment>
<dbReference type="Proteomes" id="UP001329430">
    <property type="component" value="Chromosome 8"/>
</dbReference>
<name>A0AAN7VA69_9COLE</name>
<dbReference type="Pfam" id="PF00201">
    <property type="entry name" value="UDPGT"/>
    <property type="match status" value="1"/>
</dbReference>
<gene>
    <name evidence="6" type="ORF">RI129_010920</name>
</gene>
<keyword evidence="3 4" id="KW-0808">Transferase</keyword>
<dbReference type="Gene3D" id="3.40.50.2000">
    <property type="entry name" value="Glycogen Phosphorylase B"/>
    <property type="match status" value="2"/>
</dbReference>
<dbReference type="GO" id="GO:0015020">
    <property type="term" value="F:glucuronosyltransferase activity"/>
    <property type="evidence" value="ECO:0007669"/>
    <property type="project" value="UniProtKB-EC"/>
</dbReference>
<keyword evidence="5" id="KW-0812">Transmembrane</keyword>
<dbReference type="EC" id="2.4.1.17" evidence="5"/>
<dbReference type="AlphaFoldDB" id="A0AAN7VA69"/>
<dbReference type="EMBL" id="JAVRBK010000008">
    <property type="protein sequence ID" value="KAK5640109.1"/>
    <property type="molecule type" value="Genomic_DNA"/>
</dbReference>
<dbReference type="InterPro" id="IPR050271">
    <property type="entry name" value="UDP-glycosyltransferase"/>
</dbReference>
<dbReference type="FunFam" id="3.40.50.2000:FF:000050">
    <property type="entry name" value="UDP-glucuronosyltransferase"/>
    <property type="match status" value="1"/>
</dbReference>
<keyword evidence="5" id="KW-0472">Membrane</keyword>
<dbReference type="InterPro" id="IPR002213">
    <property type="entry name" value="UDP_glucos_trans"/>
</dbReference>
<proteinExistence type="inferred from homology"/>
<evidence type="ECO:0000256" key="2">
    <source>
        <dbReference type="ARBA" id="ARBA00022676"/>
    </source>
</evidence>
<reference evidence="6 7" key="1">
    <citation type="journal article" date="2024" name="Insects">
        <title>An Improved Chromosome-Level Genome Assembly of the Firefly Pyrocoelia pectoralis.</title>
        <authorList>
            <person name="Fu X."/>
            <person name="Meyer-Rochow V.B."/>
            <person name="Ballantyne L."/>
            <person name="Zhu X."/>
        </authorList>
    </citation>
    <scope>NUCLEOTIDE SEQUENCE [LARGE SCALE GENOMIC DNA]</scope>
    <source>
        <strain evidence="6">XCY_ONT2</strain>
    </source>
</reference>
<dbReference type="PANTHER" id="PTHR48043:SF159">
    <property type="entry name" value="EG:EG0003.4 PROTEIN-RELATED"/>
    <property type="match status" value="1"/>
</dbReference>
<feature type="transmembrane region" description="Helical" evidence="5">
    <location>
        <begin position="470"/>
        <end position="501"/>
    </location>
</feature>
<evidence type="ECO:0000313" key="7">
    <source>
        <dbReference type="Proteomes" id="UP001329430"/>
    </source>
</evidence>
<keyword evidence="7" id="KW-1185">Reference proteome</keyword>
<organism evidence="6 7">
    <name type="scientific">Pyrocoelia pectoralis</name>
    <dbReference type="NCBI Taxonomy" id="417401"/>
    <lineage>
        <taxon>Eukaryota</taxon>
        <taxon>Metazoa</taxon>
        <taxon>Ecdysozoa</taxon>
        <taxon>Arthropoda</taxon>
        <taxon>Hexapoda</taxon>
        <taxon>Insecta</taxon>
        <taxon>Pterygota</taxon>
        <taxon>Neoptera</taxon>
        <taxon>Endopterygota</taxon>
        <taxon>Coleoptera</taxon>
        <taxon>Polyphaga</taxon>
        <taxon>Elateriformia</taxon>
        <taxon>Elateroidea</taxon>
        <taxon>Lampyridae</taxon>
        <taxon>Lampyrinae</taxon>
        <taxon>Pyrocoelia</taxon>
    </lineage>
</organism>
<evidence type="ECO:0000256" key="4">
    <source>
        <dbReference type="RuleBase" id="RU003718"/>
    </source>
</evidence>
<evidence type="ECO:0000256" key="5">
    <source>
        <dbReference type="RuleBase" id="RU362059"/>
    </source>
</evidence>
<dbReference type="CDD" id="cd03784">
    <property type="entry name" value="GT1_Gtf-like"/>
    <property type="match status" value="1"/>
</dbReference>
<accession>A0AAN7VA69</accession>
<dbReference type="PANTHER" id="PTHR48043">
    <property type="entry name" value="EG:EG0003.4 PROTEIN-RELATED"/>
    <property type="match status" value="1"/>
</dbReference>